<dbReference type="SMART" id="SM00553">
    <property type="entry name" value="SEP"/>
    <property type="match status" value="1"/>
</dbReference>
<dbReference type="EMBL" id="OX459118">
    <property type="protein sequence ID" value="CAI9090201.1"/>
    <property type="molecule type" value="Genomic_DNA"/>
</dbReference>
<dbReference type="Gene3D" id="3.10.580.10">
    <property type="entry name" value="CBS-domain"/>
    <property type="match status" value="1"/>
</dbReference>
<name>A0AAV1C4E3_OLDCO</name>
<dbReference type="InterPro" id="IPR014743">
    <property type="entry name" value="Cl-channel_core"/>
</dbReference>
<dbReference type="InterPro" id="IPR001807">
    <property type="entry name" value="ClC"/>
</dbReference>
<keyword evidence="6" id="KW-0851">Voltage-gated channel</keyword>
<dbReference type="Gene3D" id="1.10.3080.10">
    <property type="entry name" value="Clc chloride channel"/>
    <property type="match status" value="1"/>
</dbReference>
<dbReference type="Gene3D" id="3.30.420.210">
    <property type="entry name" value="SEP domain"/>
    <property type="match status" value="1"/>
</dbReference>
<dbReference type="InterPro" id="IPR051280">
    <property type="entry name" value="Cl-channel/antiporter"/>
</dbReference>
<evidence type="ECO:0000313" key="16">
    <source>
        <dbReference type="EMBL" id="CAI9090201.1"/>
    </source>
</evidence>
<feature type="transmembrane region" description="Helical" evidence="14">
    <location>
        <begin position="577"/>
        <end position="603"/>
    </location>
</feature>
<dbReference type="Pfam" id="PF00654">
    <property type="entry name" value="Voltage_CLC"/>
    <property type="match status" value="1"/>
</dbReference>
<dbReference type="InterPro" id="IPR046342">
    <property type="entry name" value="CBS_dom_sf"/>
</dbReference>
<keyword evidence="3" id="KW-0813">Transport</keyword>
<dbReference type="CDD" id="cd04591">
    <property type="entry name" value="CBS_pair_voltage-gated_CLC_euk_bac"/>
    <property type="match status" value="1"/>
</dbReference>
<keyword evidence="5" id="KW-0677">Repeat</keyword>
<organism evidence="16 17">
    <name type="scientific">Oldenlandia corymbosa var. corymbosa</name>
    <dbReference type="NCBI Taxonomy" id="529605"/>
    <lineage>
        <taxon>Eukaryota</taxon>
        <taxon>Viridiplantae</taxon>
        <taxon>Streptophyta</taxon>
        <taxon>Embryophyta</taxon>
        <taxon>Tracheophyta</taxon>
        <taxon>Spermatophyta</taxon>
        <taxon>Magnoliopsida</taxon>
        <taxon>eudicotyledons</taxon>
        <taxon>Gunneridae</taxon>
        <taxon>Pentapetalae</taxon>
        <taxon>asterids</taxon>
        <taxon>lamiids</taxon>
        <taxon>Gentianales</taxon>
        <taxon>Rubiaceae</taxon>
        <taxon>Rubioideae</taxon>
        <taxon>Spermacoceae</taxon>
        <taxon>Hedyotis-Oldenlandia complex</taxon>
        <taxon>Oldenlandia</taxon>
    </lineage>
</organism>
<keyword evidence="11" id="KW-0869">Chloride channel</keyword>
<dbReference type="InterPro" id="IPR012989">
    <property type="entry name" value="SEP_domain"/>
</dbReference>
<keyword evidence="17" id="KW-1185">Reference proteome</keyword>
<evidence type="ECO:0000256" key="7">
    <source>
        <dbReference type="ARBA" id="ARBA00022989"/>
    </source>
</evidence>
<dbReference type="SUPFAM" id="SSF54631">
    <property type="entry name" value="CBS-domain pair"/>
    <property type="match status" value="1"/>
</dbReference>
<evidence type="ECO:0000256" key="4">
    <source>
        <dbReference type="ARBA" id="ARBA00022692"/>
    </source>
</evidence>
<keyword evidence="4 14" id="KW-0812">Transmembrane</keyword>
<feature type="transmembrane region" description="Helical" evidence="14">
    <location>
        <begin position="523"/>
        <end position="556"/>
    </location>
</feature>
<evidence type="ECO:0000256" key="2">
    <source>
        <dbReference type="ARBA" id="ARBA00009476"/>
    </source>
</evidence>
<evidence type="ECO:0000256" key="13">
    <source>
        <dbReference type="SAM" id="MobiDB-lite"/>
    </source>
</evidence>
<keyword evidence="8" id="KW-0406">Ion transport</keyword>
<feature type="region of interest" description="Disordered" evidence="13">
    <location>
        <begin position="1"/>
        <end position="24"/>
    </location>
</feature>
<evidence type="ECO:0000256" key="1">
    <source>
        <dbReference type="ARBA" id="ARBA00004141"/>
    </source>
</evidence>
<dbReference type="InterPro" id="IPR000644">
    <property type="entry name" value="CBS_dom"/>
</dbReference>
<dbReference type="PRINTS" id="PR01120">
    <property type="entry name" value="CLCHANNELPLT"/>
</dbReference>
<evidence type="ECO:0000256" key="10">
    <source>
        <dbReference type="ARBA" id="ARBA00023136"/>
    </source>
</evidence>
<comment type="similarity">
    <text evidence="2">Belongs to the chloride channel (TC 2.A.49) family.</text>
</comment>
<feature type="transmembrane region" description="Helical" evidence="14">
    <location>
        <begin position="609"/>
        <end position="626"/>
    </location>
</feature>
<feature type="transmembrane region" description="Helical" evidence="14">
    <location>
        <begin position="349"/>
        <end position="368"/>
    </location>
</feature>
<evidence type="ECO:0000256" key="9">
    <source>
        <dbReference type="ARBA" id="ARBA00023122"/>
    </source>
</evidence>
<feature type="transmembrane region" description="Helical" evidence="14">
    <location>
        <begin position="441"/>
        <end position="462"/>
    </location>
</feature>
<dbReference type="Proteomes" id="UP001161247">
    <property type="component" value="Chromosome 1"/>
</dbReference>
<dbReference type="FunFam" id="3.30.420.210:FF:000002">
    <property type="entry name" value="UBX domain-containing protein 1"/>
    <property type="match status" value="1"/>
</dbReference>
<dbReference type="AlphaFoldDB" id="A0AAV1C4E3"/>
<comment type="subcellular location">
    <subcellularLocation>
        <location evidence="1">Membrane</location>
        <topology evidence="1">Multi-pass membrane protein</topology>
    </subcellularLocation>
</comment>
<evidence type="ECO:0000256" key="8">
    <source>
        <dbReference type="ARBA" id="ARBA00023065"/>
    </source>
</evidence>
<keyword evidence="9" id="KW-0129">CBS domain</keyword>
<evidence type="ECO:0000259" key="15">
    <source>
        <dbReference type="PROSITE" id="PS51399"/>
    </source>
</evidence>
<dbReference type="Pfam" id="PF08059">
    <property type="entry name" value="SEP"/>
    <property type="match status" value="1"/>
</dbReference>
<dbReference type="PRINTS" id="PR00762">
    <property type="entry name" value="CLCHANNEL"/>
</dbReference>
<dbReference type="PROSITE" id="PS51399">
    <property type="entry name" value="SEP"/>
    <property type="match status" value="1"/>
</dbReference>
<sequence>MDNQTDDNSEQPVQDLPDSNGVDANQLHQKPEVVTHNIILWKNGFTVDEGPFRGLDDPENASFLESIGKSECPKELQPTKMGTAVFVNVIRKEEYYNGQDWSTNIMPVEPTDVSPPLSTAPGPDTDLIVDPMPSSTSMPYAVTASLNDEQEHSENGRDLESNSLHQPLLLKRNKTLSSSPLAMVGAKVSYIESLDYEYLMGFLYFAGANLGLTLVAAVLCVYFAPTAAGPGIPEIKAYLNGVDTPNMYGAAPLIVKIIGSIGAVSAGLDLGKEGPLVHIGACISSLLGQGGTENYRIKWRWLRYFNNDRDMRDLITCGASSGVCAAFRSPVGGVLFALEEVATWWRSALLWRTFFSTAVVVVVLRAVIQICKFGHCGLFGKGGLIMFDVSGVSVSYHLVDIIPVVIIGVIGGLLGSFYNHVLHKVLRLYNMINEKGKLHKLALALSVSIFTSACLYGLPFLARCKPCDPNFPDTCPTNGGAGNFKQFKCPDGYYSDLATLLVTTNDDAVRNIFSLNTRTEFDIFSLTIFFFLYWILGLITFGIAVPSGLFLPIILMGSAYGRMLGMAMGTYTKIDQGLYAVLGAASLMAGSMRMTVSVCVIFLELTNNLLLLPITMLVLLIAKTVGDCFNPSIYEIILELKGLPFLESHPEPWMRNITVGELADAKSPVVTLNGVEKVSRIVDVLRNTTHNGFPVVDKGTKPPGAAEELHGIVLRAHLLLVLKRKWFLKERRRTKEWEVREKFSWVDLAERQGHIDDVAVTKDEMELFVDLHPLTNTTPHTVVETMSAAKAMVQFRSLGLRHMIIVPKCQITGVSPVVGILTRQDLRPHNILSAFPHLVKPKGRKAH</sequence>
<evidence type="ECO:0000313" key="17">
    <source>
        <dbReference type="Proteomes" id="UP001161247"/>
    </source>
</evidence>
<dbReference type="GO" id="GO:0043161">
    <property type="term" value="P:proteasome-mediated ubiquitin-dependent protein catabolic process"/>
    <property type="evidence" value="ECO:0007669"/>
    <property type="project" value="UniProtKB-ARBA"/>
</dbReference>
<keyword evidence="7 14" id="KW-1133">Transmembrane helix</keyword>
<gene>
    <name evidence="16" type="ORF">OLC1_LOCUS2410</name>
</gene>
<protein>
    <submittedName>
        <fullName evidence="16">OLC1v1024927C1</fullName>
    </submittedName>
</protein>
<keyword evidence="12" id="KW-0868">Chloride</keyword>
<proteinExistence type="inferred from homology"/>
<evidence type="ECO:0000256" key="3">
    <source>
        <dbReference type="ARBA" id="ARBA00022448"/>
    </source>
</evidence>
<dbReference type="GO" id="GO:0034707">
    <property type="term" value="C:chloride channel complex"/>
    <property type="evidence" value="ECO:0007669"/>
    <property type="project" value="UniProtKB-KW"/>
</dbReference>
<dbReference type="InterPro" id="IPR002251">
    <property type="entry name" value="Cl_channel_pln"/>
</dbReference>
<feature type="transmembrane region" description="Helical" evidence="14">
    <location>
        <begin position="401"/>
        <end position="421"/>
    </location>
</feature>
<evidence type="ECO:0000256" key="6">
    <source>
        <dbReference type="ARBA" id="ARBA00022882"/>
    </source>
</evidence>
<dbReference type="SUPFAM" id="SSF81340">
    <property type="entry name" value="Clc chloride channel"/>
    <property type="match status" value="1"/>
</dbReference>
<dbReference type="PANTHER" id="PTHR11689">
    <property type="entry name" value="CHLORIDE CHANNEL PROTEIN CLC FAMILY MEMBER"/>
    <property type="match status" value="1"/>
</dbReference>
<accession>A0AAV1C4E3</accession>
<dbReference type="SMART" id="SM00116">
    <property type="entry name" value="CBS"/>
    <property type="match status" value="1"/>
</dbReference>
<evidence type="ECO:0000256" key="5">
    <source>
        <dbReference type="ARBA" id="ARBA00022737"/>
    </source>
</evidence>
<dbReference type="GO" id="GO:0005247">
    <property type="term" value="F:voltage-gated chloride channel activity"/>
    <property type="evidence" value="ECO:0007669"/>
    <property type="project" value="InterPro"/>
</dbReference>
<dbReference type="PANTHER" id="PTHR11689:SF67">
    <property type="entry name" value="CHLORIDE CHANNEL PROTEIN CLC-A"/>
    <property type="match status" value="1"/>
</dbReference>
<feature type="transmembrane region" description="Helical" evidence="14">
    <location>
        <begin position="202"/>
        <end position="224"/>
    </location>
</feature>
<dbReference type="GO" id="GO:0009705">
    <property type="term" value="C:plant-type vacuole membrane"/>
    <property type="evidence" value="ECO:0007669"/>
    <property type="project" value="TreeGrafter"/>
</dbReference>
<feature type="domain" description="SEP" evidence="15">
    <location>
        <begin position="33"/>
        <end position="97"/>
    </location>
</feature>
<evidence type="ECO:0000256" key="14">
    <source>
        <dbReference type="SAM" id="Phobius"/>
    </source>
</evidence>
<keyword evidence="10 14" id="KW-0472">Membrane</keyword>
<reference evidence="16" key="1">
    <citation type="submission" date="2023-03" db="EMBL/GenBank/DDBJ databases">
        <authorList>
            <person name="Julca I."/>
        </authorList>
    </citation>
    <scope>NUCLEOTIDE SEQUENCE</scope>
</reference>
<dbReference type="SUPFAM" id="SSF102848">
    <property type="entry name" value="NSFL1 (p97 ATPase) cofactor p47, SEP domain"/>
    <property type="match status" value="1"/>
</dbReference>
<dbReference type="InterPro" id="IPR036241">
    <property type="entry name" value="NSFL1C_SEP_dom_sf"/>
</dbReference>
<evidence type="ECO:0000256" key="11">
    <source>
        <dbReference type="ARBA" id="ARBA00023173"/>
    </source>
</evidence>
<evidence type="ECO:0000256" key="12">
    <source>
        <dbReference type="ARBA" id="ARBA00023214"/>
    </source>
</evidence>
<keyword evidence="6" id="KW-0407">Ion channel</keyword>
<dbReference type="GO" id="GO:0009671">
    <property type="term" value="F:nitrate:proton symporter activity"/>
    <property type="evidence" value="ECO:0007669"/>
    <property type="project" value="TreeGrafter"/>
</dbReference>